<organism evidence="2 3">
    <name type="scientific">Pelagibacterium lentulum</name>
    <dbReference type="NCBI Taxonomy" id="2029865"/>
    <lineage>
        <taxon>Bacteria</taxon>
        <taxon>Pseudomonadati</taxon>
        <taxon>Pseudomonadota</taxon>
        <taxon>Alphaproteobacteria</taxon>
        <taxon>Hyphomicrobiales</taxon>
        <taxon>Devosiaceae</taxon>
        <taxon>Pelagibacterium</taxon>
    </lineage>
</organism>
<dbReference type="Proteomes" id="UP000596977">
    <property type="component" value="Unassembled WGS sequence"/>
</dbReference>
<dbReference type="OrthoDB" id="7951278at2"/>
<dbReference type="InterPro" id="IPR009506">
    <property type="entry name" value="YjiS-like"/>
</dbReference>
<evidence type="ECO:0000313" key="2">
    <source>
        <dbReference type="EMBL" id="GGA50477.1"/>
    </source>
</evidence>
<feature type="domain" description="YjiS-like" evidence="1">
    <location>
        <begin position="49"/>
        <end position="82"/>
    </location>
</feature>
<comment type="caution">
    <text evidence="2">The sequence shown here is derived from an EMBL/GenBank/DDBJ whole genome shotgun (WGS) entry which is preliminary data.</text>
</comment>
<dbReference type="AlphaFoldDB" id="A0A916RCL0"/>
<gene>
    <name evidence="2" type="ORF">GCM10011499_20530</name>
</gene>
<evidence type="ECO:0000313" key="3">
    <source>
        <dbReference type="Proteomes" id="UP000596977"/>
    </source>
</evidence>
<sequence>MLYKPEHPPAPLHDLFAARMPGSDIERLRLRARVSFLRQLGAQVANLFSLWRASRAKRKSLIHLSELEDWQLDDIGLTRADVQEALADAGIYRDTAHPIQPH</sequence>
<proteinExistence type="predicted"/>
<name>A0A916RCL0_9HYPH</name>
<reference evidence="2 3" key="1">
    <citation type="journal article" date="2014" name="Int. J. Syst. Evol. Microbiol.">
        <title>Complete genome sequence of Corynebacterium casei LMG S-19264T (=DSM 44701T), isolated from a smear-ripened cheese.</title>
        <authorList>
            <consortium name="US DOE Joint Genome Institute (JGI-PGF)"/>
            <person name="Walter F."/>
            <person name="Albersmeier A."/>
            <person name="Kalinowski J."/>
            <person name="Ruckert C."/>
        </authorList>
    </citation>
    <scope>NUCLEOTIDE SEQUENCE [LARGE SCALE GENOMIC DNA]</scope>
    <source>
        <strain evidence="2 3">CGMCC 1.15896</strain>
    </source>
</reference>
<accession>A0A916RCL0</accession>
<dbReference type="Pfam" id="PF06568">
    <property type="entry name" value="YjiS-like"/>
    <property type="match status" value="1"/>
</dbReference>
<dbReference type="EMBL" id="BMKB01000003">
    <property type="protein sequence ID" value="GGA50477.1"/>
    <property type="molecule type" value="Genomic_DNA"/>
</dbReference>
<protein>
    <recommendedName>
        <fullName evidence="1">YjiS-like domain-containing protein</fullName>
    </recommendedName>
</protein>
<dbReference type="RefSeq" id="WP_127074377.1">
    <property type="nucleotide sequence ID" value="NZ_BMKB01000003.1"/>
</dbReference>
<keyword evidence="3" id="KW-1185">Reference proteome</keyword>
<evidence type="ECO:0000259" key="1">
    <source>
        <dbReference type="Pfam" id="PF06568"/>
    </source>
</evidence>